<feature type="compositionally biased region" description="Basic residues" evidence="5">
    <location>
        <begin position="216"/>
        <end position="228"/>
    </location>
</feature>
<keyword evidence="1" id="KW-0805">Transcription regulation</keyword>
<feature type="domain" description="HTH tetR-type" evidence="6">
    <location>
        <begin position="428"/>
        <end position="488"/>
    </location>
</feature>
<protein>
    <submittedName>
        <fullName evidence="7">Regulatory protein, TetR</fullName>
    </submittedName>
</protein>
<feature type="region of interest" description="Disordered" evidence="5">
    <location>
        <begin position="195"/>
        <end position="306"/>
    </location>
</feature>
<evidence type="ECO:0000256" key="4">
    <source>
        <dbReference type="PROSITE-ProRule" id="PRU00335"/>
    </source>
</evidence>
<feature type="compositionally biased region" description="Gly residues" evidence="5">
    <location>
        <begin position="23"/>
        <end position="32"/>
    </location>
</feature>
<feature type="compositionally biased region" description="Low complexity" evidence="5">
    <location>
        <begin position="162"/>
        <end position="171"/>
    </location>
</feature>
<feature type="compositionally biased region" description="Polar residues" evidence="5">
    <location>
        <begin position="1"/>
        <end position="10"/>
    </location>
</feature>
<dbReference type="InterPro" id="IPR009057">
    <property type="entry name" value="Homeodomain-like_sf"/>
</dbReference>
<dbReference type="EMBL" id="CP000667">
    <property type="protein sequence ID" value="ABP55332.1"/>
    <property type="molecule type" value="Genomic_DNA"/>
</dbReference>
<dbReference type="Pfam" id="PF00440">
    <property type="entry name" value="TetR_N"/>
    <property type="match status" value="1"/>
</dbReference>
<dbReference type="PROSITE" id="PS50977">
    <property type="entry name" value="HTH_TETR_2"/>
    <property type="match status" value="1"/>
</dbReference>
<keyword evidence="8" id="KW-1185">Reference proteome</keyword>
<dbReference type="eggNOG" id="COG1309">
    <property type="taxonomic scope" value="Bacteria"/>
</dbReference>
<evidence type="ECO:0000313" key="7">
    <source>
        <dbReference type="EMBL" id="ABP55332.1"/>
    </source>
</evidence>
<evidence type="ECO:0000256" key="5">
    <source>
        <dbReference type="SAM" id="MobiDB-lite"/>
    </source>
</evidence>
<feature type="DNA-binding region" description="H-T-H motif" evidence="4">
    <location>
        <begin position="451"/>
        <end position="470"/>
    </location>
</feature>
<feature type="compositionally biased region" description="Low complexity" evidence="5">
    <location>
        <begin position="142"/>
        <end position="151"/>
    </location>
</feature>
<dbReference type="SUPFAM" id="SSF46689">
    <property type="entry name" value="Homeodomain-like"/>
    <property type="match status" value="1"/>
</dbReference>
<dbReference type="AlphaFoldDB" id="A4X8Y2"/>
<dbReference type="Gene3D" id="1.10.357.10">
    <property type="entry name" value="Tetracycline Repressor, domain 2"/>
    <property type="match status" value="1"/>
</dbReference>
<feature type="region of interest" description="Disordered" evidence="5">
    <location>
        <begin position="343"/>
        <end position="427"/>
    </location>
</feature>
<reference evidence="8" key="1">
    <citation type="journal article" date="2007" name="Proc. Natl. Acad. Sci. U.S.A.">
        <title>Genome sequencing reveals complex secondary metabolome in the marine actinomycete Salinispora tropica.</title>
        <authorList>
            <person name="Udwary D.W."/>
            <person name="Zeigler L."/>
            <person name="Asolkar R.N."/>
            <person name="Singan V."/>
            <person name="Lapidus A."/>
            <person name="Fenical W."/>
            <person name="Jensen P.R."/>
            <person name="Moore B.S."/>
        </authorList>
    </citation>
    <scope>NUCLEOTIDE SEQUENCE [LARGE SCALE GENOMIC DNA]</scope>
    <source>
        <strain evidence="8">ATCC BAA-916 / DSM 44818 / CNB-440</strain>
    </source>
</reference>
<evidence type="ECO:0000259" key="6">
    <source>
        <dbReference type="PROSITE" id="PS50977"/>
    </source>
</evidence>
<dbReference type="PANTHER" id="PTHR30055:SF234">
    <property type="entry name" value="HTH-TYPE TRANSCRIPTIONAL REGULATOR BETI"/>
    <property type="match status" value="1"/>
</dbReference>
<evidence type="ECO:0000256" key="1">
    <source>
        <dbReference type="ARBA" id="ARBA00023015"/>
    </source>
</evidence>
<feature type="compositionally biased region" description="Low complexity" evidence="5">
    <location>
        <begin position="286"/>
        <end position="306"/>
    </location>
</feature>
<gene>
    <name evidence="7" type="ordered locus">Strop_2892</name>
</gene>
<feature type="region of interest" description="Disordered" evidence="5">
    <location>
        <begin position="1"/>
        <end position="84"/>
    </location>
</feature>
<feature type="compositionally biased region" description="Basic residues" evidence="5">
    <location>
        <begin position="43"/>
        <end position="57"/>
    </location>
</feature>
<feature type="compositionally biased region" description="Basic residues" evidence="5">
    <location>
        <begin position="268"/>
        <end position="284"/>
    </location>
</feature>
<dbReference type="Proteomes" id="UP000000235">
    <property type="component" value="Chromosome"/>
</dbReference>
<dbReference type="PANTHER" id="PTHR30055">
    <property type="entry name" value="HTH-TYPE TRANSCRIPTIONAL REGULATOR RUTR"/>
    <property type="match status" value="1"/>
</dbReference>
<organism evidence="7 8">
    <name type="scientific">Salinispora tropica (strain ATCC BAA-916 / DSM 44818 / JCM 13857 / NBRC 105044 / CNB-440)</name>
    <dbReference type="NCBI Taxonomy" id="369723"/>
    <lineage>
        <taxon>Bacteria</taxon>
        <taxon>Bacillati</taxon>
        <taxon>Actinomycetota</taxon>
        <taxon>Actinomycetes</taxon>
        <taxon>Micromonosporales</taxon>
        <taxon>Micromonosporaceae</taxon>
        <taxon>Salinispora</taxon>
    </lineage>
</organism>
<dbReference type="GO" id="GO:0000976">
    <property type="term" value="F:transcription cis-regulatory region binding"/>
    <property type="evidence" value="ECO:0007669"/>
    <property type="project" value="TreeGrafter"/>
</dbReference>
<keyword evidence="2 4" id="KW-0238">DNA-binding</keyword>
<dbReference type="KEGG" id="stp:Strop_2892"/>
<evidence type="ECO:0000256" key="2">
    <source>
        <dbReference type="ARBA" id="ARBA00023125"/>
    </source>
</evidence>
<dbReference type="HOGENOM" id="CLU_430756_0_0_11"/>
<name>A4X8Y2_SALTO</name>
<sequence>MWGTCSTCSSCRDRRPLARPGGAPAGGAGRGPAGARPAGAGRRPARRRGRRPGRRRAERVGPPDGLVRVRAGARGLPGDTGRPVAGLGGALGRAAGAATPVPAPAPCAGPAALARRGGDAGAAPARPARAALAGGRGGGAARRGSPRAAARPVERRRPAPAGPGAAPGRRLRHAAAVARARCRLRAGWRLVVPADRAVPGRPPGPGPGRAAGGHPGAHRGTRVRRTGRRYTVPVGSAGPARQHRALRVPGEPDAGRRGCPAPTDRGGHPQHRAAGRDRPRRGLQRGRGPVARGARPGPPARGRLAGLATGGTRLVSALAAVRLGRARGVAARCRVRAVRGGLAVPGAAGPSEPDDRARQGGAAAGRVHGRRRPLGTGGGRRRPCSRTPQPRLGLGGLDPAAARHDLAGATGDGCDDRTATPGGRRAMSDTKRRLLDGTLAAIRQHGIAGVSARTIATAAGVNQALVFYHFGTLDELLAAACRTGTAERVAHWSARLRQVGSLRELLDVGRGLHAKERELGNVSVLAQMLAGAQADERLAAPTAESLQLWVDEIELVLRRLLAGSPFAEIADVPGLARAVSAAFIGLELYDGVDRPSAERAIEALDQLAVLIEIVDDLGPIARRALHNKISKATRR</sequence>
<feature type="compositionally biased region" description="Basic residues" evidence="5">
    <location>
        <begin position="367"/>
        <end position="384"/>
    </location>
</feature>
<feature type="compositionally biased region" description="Low complexity" evidence="5">
    <location>
        <begin position="33"/>
        <end position="42"/>
    </location>
</feature>
<evidence type="ECO:0000256" key="3">
    <source>
        <dbReference type="ARBA" id="ARBA00023163"/>
    </source>
</evidence>
<dbReference type="GO" id="GO:0003700">
    <property type="term" value="F:DNA-binding transcription factor activity"/>
    <property type="evidence" value="ECO:0007669"/>
    <property type="project" value="TreeGrafter"/>
</dbReference>
<evidence type="ECO:0000313" key="8">
    <source>
        <dbReference type="Proteomes" id="UP000000235"/>
    </source>
</evidence>
<dbReference type="STRING" id="369723.Strop_2892"/>
<keyword evidence="3" id="KW-0804">Transcription</keyword>
<dbReference type="InterPro" id="IPR050109">
    <property type="entry name" value="HTH-type_TetR-like_transc_reg"/>
</dbReference>
<dbReference type="InterPro" id="IPR001647">
    <property type="entry name" value="HTH_TetR"/>
</dbReference>
<proteinExistence type="predicted"/>
<feature type="region of interest" description="Disordered" evidence="5">
    <location>
        <begin position="130"/>
        <end position="171"/>
    </location>
</feature>
<accession>A4X8Y2</accession>